<dbReference type="PANTHER" id="PTHR12763">
    <property type="match status" value="1"/>
</dbReference>
<evidence type="ECO:0008006" key="11">
    <source>
        <dbReference type="Google" id="ProtNLM"/>
    </source>
</evidence>
<dbReference type="Proteomes" id="UP001370490">
    <property type="component" value="Unassembled WGS sequence"/>
</dbReference>
<evidence type="ECO:0000256" key="7">
    <source>
        <dbReference type="ARBA" id="ARBA00059031"/>
    </source>
</evidence>
<protein>
    <recommendedName>
        <fullName evidence="11">J domain-containing protein</fullName>
    </recommendedName>
</protein>
<dbReference type="InterPro" id="IPR036869">
    <property type="entry name" value="J_dom_sf"/>
</dbReference>
<sequence length="64" mass="7161">MTRREAALVHGIRKGTKIEQIKEAHRKVMMTNHPDPGCSHYPPYKISEAKDVMLGKIKNGGSAF</sequence>
<evidence type="ECO:0000256" key="1">
    <source>
        <dbReference type="ARBA" id="ARBA00004273"/>
    </source>
</evidence>
<comment type="caution">
    <text evidence="9">The sequence shown here is derived from an EMBL/GenBank/DDBJ whole genome shotgun (WGS) entry which is preliminary data.</text>
</comment>
<evidence type="ECO:0000256" key="2">
    <source>
        <dbReference type="ARBA" id="ARBA00022692"/>
    </source>
</evidence>
<dbReference type="EMBL" id="JBAMMX010000003">
    <property type="protein sequence ID" value="KAK6943757.1"/>
    <property type="molecule type" value="Genomic_DNA"/>
</dbReference>
<keyword evidence="2" id="KW-0812">Transmembrane</keyword>
<name>A0AAN8ZNC7_9MAGN</name>
<keyword evidence="6" id="KW-0472">Membrane</keyword>
<evidence type="ECO:0000313" key="9">
    <source>
        <dbReference type="EMBL" id="KAK6943757.1"/>
    </source>
</evidence>
<accession>A0AAN8ZNC7</accession>
<evidence type="ECO:0000256" key="3">
    <source>
        <dbReference type="ARBA" id="ARBA00022792"/>
    </source>
</evidence>
<dbReference type="AlphaFoldDB" id="A0AAN8ZNC7"/>
<evidence type="ECO:0000256" key="8">
    <source>
        <dbReference type="ARBA" id="ARBA00063640"/>
    </source>
</evidence>
<dbReference type="SUPFAM" id="SSF46565">
    <property type="entry name" value="Chaperone J-domain"/>
    <property type="match status" value="1"/>
</dbReference>
<comment type="function">
    <text evidence="7">Component of the PAM complex, a complex required for the translocation of transit peptide-containing proteins from the inner membrane into the mitochondrial matrix in an ATP-dependent manner.</text>
</comment>
<evidence type="ECO:0000256" key="5">
    <source>
        <dbReference type="ARBA" id="ARBA00023128"/>
    </source>
</evidence>
<comment type="subcellular location">
    <subcellularLocation>
        <location evidence="1">Mitochondrion inner membrane</location>
    </subcellularLocation>
</comment>
<dbReference type="FunFam" id="1.10.287.110:FF:000001">
    <property type="entry name" value="Import inner membrane translocase subunit tim14"/>
    <property type="match status" value="1"/>
</dbReference>
<dbReference type="GO" id="GO:0001671">
    <property type="term" value="F:ATPase activator activity"/>
    <property type="evidence" value="ECO:0007669"/>
    <property type="project" value="TreeGrafter"/>
</dbReference>
<comment type="subunit">
    <text evidence="8">Probable component of the PAM complex at least composed of a mitochondrial HSP70 protein, TIMM44 and TIMM14. The complex interacts with the TIMM23 component of the TIM17:23 complex.</text>
</comment>
<dbReference type="GO" id="GO:0030150">
    <property type="term" value="P:protein import into mitochondrial matrix"/>
    <property type="evidence" value="ECO:0007669"/>
    <property type="project" value="TreeGrafter"/>
</dbReference>
<keyword evidence="4" id="KW-1133">Transmembrane helix</keyword>
<evidence type="ECO:0000313" key="10">
    <source>
        <dbReference type="Proteomes" id="UP001370490"/>
    </source>
</evidence>
<gene>
    <name evidence="9" type="ORF">RJ641_024859</name>
</gene>
<reference evidence="9 10" key="1">
    <citation type="submission" date="2023-12" db="EMBL/GenBank/DDBJ databases">
        <title>A high-quality genome assembly for Dillenia turbinata (Dilleniales).</title>
        <authorList>
            <person name="Chanderbali A."/>
        </authorList>
    </citation>
    <scope>NUCLEOTIDE SEQUENCE [LARGE SCALE GENOMIC DNA]</scope>
    <source>
        <strain evidence="9">LSX21</strain>
        <tissue evidence="9">Leaf</tissue>
    </source>
</reference>
<dbReference type="Gene3D" id="1.10.287.110">
    <property type="entry name" value="DnaJ domain"/>
    <property type="match status" value="1"/>
</dbReference>
<proteinExistence type="predicted"/>
<keyword evidence="3" id="KW-0999">Mitochondrion inner membrane</keyword>
<organism evidence="9 10">
    <name type="scientific">Dillenia turbinata</name>
    <dbReference type="NCBI Taxonomy" id="194707"/>
    <lineage>
        <taxon>Eukaryota</taxon>
        <taxon>Viridiplantae</taxon>
        <taxon>Streptophyta</taxon>
        <taxon>Embryophyta</taxon>
        <taxon>Tracheophyta</taxon>
        <taxon>Spermatophyta</taxon>
        <taxon>Magnoliopsida</taxon>
        <taxon>eudicotyledons</taxon>
        <taxon>Gunneridae</taxon>
        <taxon>Pentapetalae</taxon>
        <taxon>Dilleniales</taxon>
        <taxon>Dilleniaceae</taxon>
        <taxon>Dillenia</taxon>
    </lineage>
</organism>
<keyword evidence="5" id="KW-0496">Mitochondrion</keyword>
<keyword evidence="10" id="KW-1185">Reference proteome</keyword>
<evidence type="ECO:0000256" key="6">
    <source>
        <dbReference type="ARBA" id="ARBA00023136"/>
    </source>
</evidence>
<evidence type="ECO:0000256" key="4">
    <source>
        <dbReference type="ARBA" id="ARBA00022989"/>
    </source>
</evidence>
<dbReference type="GO" id="GO:0001405">
    <property type="term" value="C:PAM complex, Tim23 associated import motor"/>
    <property type="evidence" value="ECO:0007669"/>
    <property type="project" value="TreeGrafter"/>
</dbReference>
<dbReference type="PANTHER" id="PTHR12763:SF28">
    <property type="entry name" value="GEO10507P1-RELATED"/>
    <property type="match status" value="1"/>
</dbReference>